<reference evidence="2" key="1">
    <citation type="submission" date="2014-09" db="EMBL/GenBank/DDBJ databases">
        <authorList>
            <person name="Gomez-Valero L."/>
        </authorList>
    </citation>
    <scope>NUCLEOTIDE SEQUENCE [LARGE SCALE GENOMIC DNA]</scope>
    <source>
        <strain evidence="2">ATCC35250</strain>
    </source>
</reference>
<dbReference type="AlphaFoldDB" id="A0A0A8UR99"/>
<evidence type="ECO:0000313" key="1">
    <source>
        <dbReference type="EMBL" id="CEK09299.1"/>
    </source>
</evidence>
<proteinExistence type="predicted"/>
<protein>
    <recommendedName>
        <fullName evidence="3">Coiled-coil protein</fullName>
    </recommendedName>
</protein>
<dbReference type="HOGENOM" id="CLU_823356_0_0_6"/>
<dbReference type="EMBL" id="LN681225">
    <property type="protein sequence ID" value="CEK09299.1"/>
    <property type="molecule type" value="Genomic_DNA"/>
</dbReference>
<keyword evidence="2" id="KW-1185">Reference proteome</keyword>
<organism evidence="1 2">
    <name type="scientific">Legionella hackeliae</name>
    <dbReference type="NCBI Taxonomy" id="449"/>
    <lineage>
        <taxon>Bacteria</taxon>
        <taxon>Pseudomonadati</taxon>
        <taxon>Pseudomonadota</taxon>
        <taxon>Gammaproteobacteria</taxon>
        <taxon>Legionellales</taxon>
        <taxon>Legionellaceae</taxon>
        <taxon>Legionella</taxon>
    </lineage>
</organism>
<evidence type="ECO:0000313" key="2">
    <source>
        <dbReference type="Proteomes" id="UP000032803"/>
    </source>
</evidence>
<sequence length="337" mass="38066">MVIIFDVMKHFLNIAIENESKRLDTGWNTHLKEYKKEELEIISNAILTLQDQGSNKKNLDELKKIIGNCRSRLEAKCKEEQQAKGTFDTSLKEMSQLLDELFRTLGNKQLLDIVPEAELPIKPKSSNSLILYDDPLYIFYYYAALYIGDKVMAPSKGLTDQVTALFWSPIVVADEKETILLNALRNCKEALNALDKKQPTYPLSKTRRVLDFVEEVLRNNEKACSNHAALENVPMGVTLPYSLFYVKPTAKPSRGDLKVCMEMAKKQLKLMIDVLLQLKLSENPDNVGGSKVVKVVVPITSSEKDDEVKAVTKQVIPPAKKDIDEEFAEDETNGLTI</sequence>
<accession>A0A0A8UR99</accession>
<dbReference type="PATRIC" id="fig|449.7.peg.890"/>
<dbReference type="Proteomes" id="UP000032803">
    <property type="component" value="Chromosome I"/>
</dbReference>
<dbReference type="RefSeq" id="WP_045104857.1">
    <property type="nucleotide sequence ID" value="NZ_LN681225.1"/>
</dbReference>
<dbReference type="KEGG" id="lha:LHA_0185"/>
<gene>
    <name evidence="1" type="ORF">LHA_0185</name>
</gene>
<evidence type="ECO:0008006" key="3">
    <source>
        <dbReference type="Google" id="ProtNLM"/>
    </source>
</evidence>
<name>A0A0A8UR99_LEGHA</name>